<feature type="binding site" evidence="12">
    <location>
        <begin position="224"/>
        <end position="226"/>
    </location>
    <ligand>
        <name>dihydroxyacetone phosphate</name>
        <dbReference type="ChEBI" id="CHEBI:57642"/>
    </ligand>
</feature>
<dbReference type="Proteomes" id="UP001059380">
    <property type="component" value="Chromosome"/>
</dbReference>
<keyword evidence="6 13" id="KW-0479">Metal-binding</keyword>
<evidence type="ECO:0000256" key="10">
    <source>
        <dbReference type="ARBA" id="ARBA00031804"/>
    </source>
</evidence>
<evidence type="ECO:0000256" key="5">
    <source>
        <dbReference type="ARBA" id="ARBA00013068"/>
    </source>
</evidence>
<dbReference type="PANTHER" id="PTHR30304">
    <property type="entry name" value="D-TAGATOSE-1,6-BISPHOSPHATE ALDOLASE"/>
    <property type="match status" value="1"/>
</dbReference>
<reference evidence="14" key="1">
    <citation type="submission" date="2021-04" db="EMBL/GenBank/DDBJ databases">
        <title>Phylogenetic analysis of Acidobacteriaceae.</title>
        <authorList>
            <person name="Qiu L."/>
            <person name="Zhang Q."/>
        </authorList>
    </citation>
    <scope>NUCLEOTIDE SEQUENCE</scope>
    <source>
        <strain evidence="14">DSM 25168</strain>
    </source>
</reference>
<feature type="binding site" evidence="12">
    <location>
        <begin position="266"/>
        <end position="269"/>
    </location>
    <ligand>
        <name>dihydroxyacetone phosphate</name>
        <dbReference type="ChEBI" id="CHEBI:57642"/>
    </ligand>
</feature>
<feature type="binding site" evidence="13">
    <location>
        <position position="84"/>
    </location>
    <ligand>
        <name>Zn(2+)</name>
        <dbReference type="ChEBI" id="CHEBI:29105"/>
        <label>1</label>
        <note>catalytic</note>
    </ligand>
</feature>
<evidence type="ECO:0000256" key="13">
    <source>
        <dbReference type="PIRSR" id="PIRSR001359-3"/>
    </source>
</evidence>
<dbReference type="NCBIfam" id="TIGR00167">
    <property type="entry name" value="cbbA"/>
    <property type="match status" value="1"/>
</dbReference>
<keyword evidence="15" id="KW-1185">Reference proteome</keyword>
<comment type="similarity">
    <text evidence="4">Belongs to the class II fructose-bisphosphate aldolase family.</text>
</comment>
<feature type="binding site" evidence="13">
    <location>
        <position position="223"/>
    </location>
    <ligand>
        <name>Zn(2+)</name>
        <dbReference type="ChEBI" id="CHEBI:29105"/>
        <label>1</label>
        <note>catalytic</note>
    </ligand>
</feature>
<feature type="binding site" evidence="13">
    <location>
        <position position="189"/>
    </location>
    <ligand>
        <name>Zn(2+)</name>
        <dbReference type="ChEBI" id="CHEBI:29105"/>
        <label>1</label>
        <note>catalytic</note>
    </ligand>
</feature>
<accession>A0A9J7BLB9</accession>
<dbReference type="FunFam" id="3.20.20.70:FF:000111">
    <property type="entry name" value="Fructose-1,6-bisphosphate aldolase"/>
    <property type="match status" value="1"/>
</dbReference>
<comment type="pathway">
    <text evidence="3">Carbohydrate degradation; glycolysis; D-glyceraldehyde 3-phosphate and glycerone phosphate from D-glucose: step 4/4.</text>
</comment>
<dbReference type="RefSeq" id="WP_260791756.1">
    <property type="nucleotide sequence ID" value="NZ_CP093313.1"/>
</dbReference>
<dbReference type="AlphaFoldDB" id="A0A9J7BLB9"/>
<comment type="cofactor">
    <cofactor evidence="13">
        <name>Zn(2+)</name>
        <dbReference type="ChEBI" id="CHEBI:29105"/>
    </cofactor>
    <text evidence="13">Binds 2 Zn(2+) ions per subunit. One is catalytic and the other provides a structural contribution.</text>
</comment>
<keyword evidence="8" id="KW-0324">Glycolysis</keyword>
<evidence type="ECO:0000313" key="15">
    <source>
        <dbReference type="Proteomes" id="UP001059380"/>
    </source>
</evidence>
<evidence type="ECO:0000256" key="6">
    <source>
        <dbReference type="ARBA" id="ARBA00022723"/>
    </source>
</evidence>
<evidence type="ECO:0000256" key="12">
    <source>
        <dbReference type="PIRSR" id="PIRSR001359-2"/>
    </source>
</evidence>
<dbReference type="Pfam" id="PF01116">
    <property type="entry name" value="F_bP_aldolase"/>
    <property type="match status" value="1"/>
</dbReference>
<dbReference type="KEGG" id="orp:MOP44_18595"/>
<dbReference type="SUPFAM" id="SSF51569">
    <property type="entry name" value="Aldolase"/>
    <property type="match status" value="1"/>
</dbReference>
<evidence type="ECO:0000256" key="7">
    <source>
        <dbReference type="ARBA" id="ARBA00022833"/>
    </source>
</evidence>
<feature type="binding site" evidence="13">
    <location>
        <position position="142"/>
    </location>
    <ligand>
        <name>Zn(2+)</name>
        <dbReference type="ChEBI" id="CHEBI:29105"/>
        <label>2</label>
    </ligand>
</feature>
<name>A0A9J7BLB9_9BACT</name>
<dbReference type="InterPro" id="IPR050246">
    <property type="entry name" value="Class_II_FBP_aldolase"/>
</dbReference>
<dbReference type="EC" id="4.1.2.13" evidence="5"/>
<dbReference type="InterPro" id="IPR013785">
    <property type="entry name" value="Aldolase_TIM"/>
</dbReference>
<organism evidence="14 15">
    <name type="scientific">Occallatibacter riparius</name>
    <dbReference type="NCBI Taxonomy" id="1002689"/>
    <lineage>
        <taxon>Bacteria</taxon>
        <taxon>Pseudomonadati</taxon>
        <taxon>Acidobacteriota</taxon>
        <taxon>Terriglobia</taxon>
        <taxon>Terriglobales</taxon>
        <taxon>Acidobacteriaceae</taxon>
        <taxon>Occallatibacter</taxon>
    </lineage>
</organism>
<dbReference type="InterPro" id="IPR000771">
    <property type="entry name" value="FBA_II"/>
</dbReference>
<feature type="binding site" evidence="13">
    <location>
        <position position="105"/>
    </location>
    <ligand>
        <name>Zn(2+)</name>
        <dbReference type="ChEBI" id="CHEBI:29105"/>
        <label>2</label>
    </ligand>
</feature>
<feature type="active site" description="Proton donor" evidence="11">
    <location>
        <position position="83"/>
    </location>
</feature>
<dbReference type="EMBL" id="CP093313">
    <property type="protein sequence ID" value="UWZ82570.1"/>
    <property type="molecule type" value="Genomic_DNA"/>
</dbReference>
<evidence type="ECO:0000256" key="1">
    <source>
        <dbReference type="ARBA" id="ARBA00000441"/>
    </source>
</evidence>
<sequence length="349" mass="37804">MPLVSMRQLLDEAAKGGYGVGAFNVNDMEQIQAIMMAAKETNSPVIAQASRGARKFAEDLYLFKLIEAAAELNPDIPIAMHQDHGNSFETCKSAIALGFTSVMMDGSLKEDGKTPTTFEENVEVTRRVVDYAHERGVTVEGEIGVLGGVEDGHGAGGTGLEHITDPDQAVEFAERTGVDALAIAIGTSHGAYKFTKKPDGSVLKMDVLIQIHKRLPHTHLVMHGSSSVPKDLQDIVNQYGGHLKQTWGVPVEEIQLGIKNGVRKINVDTDNRLAITGAIRKVFAETPEKFDPRDYLTPARAAMAKVVAQRMREFGQAGHAQDYKAIPIEEMAAGYKSGKLDTRPSVAAR</sequence>
<protein>
    <recommendedName>
        <fullName evidence="5">fructose-bisphosphate aldolase</fullName>
        <ecNumber evidence="5">4.1.2.13</ecNumber>
    </recommendedName>
    <alternativeName>
        <fullName evidence="10">Fructose-1,6-bisphosphate aldolase</fullName>
    </alternativeName>
</protein>
<dbReference type="PIRSF" id="PIRSF001359">
    <property type="entry name" value="F_bP_aldolase_II"/>
    <property type="match status" value="1"/>
</dbReference>
<evidence type="ECO:0000256" key="4">
    <source>
        <dbReference type="ARBA" id="ARBA00005812"/>
    </source>
</evidence>
<dbReference type="CDD" id="cd00947">
    <property type="entry name" value="TBP_aldolase_IIB"/>
    <property type="match status" value="1"/>
</dbReference>
<evidence type="ECO:0000256" key="3">
    <source>
        <dbReference type="ARBA" id="ARBA00004714"/>
    </source>
</evidence>
<evidence type="ECO:0000256" key="9">
    <source>
        <dbReference type="ARBA" id="ARBA00023239"/>
    </source>
</evidence>
<dbReference type="GO" id="GO:0008270">
    <property type="term" value="F:zinc ion binding"/>
    <property type="evidence" value="ECO:0007669"/>
    <property type="project" value="InterPro"/>
</dbReference>
<dbReference type="GO" id="GO:0006096">
    <property type="term" value="P:glycolytic process"/>
    <property type="evidence" value="ECO:0007669"/>
    <property type="project" value="UniProtKB-KW"/>
</dbReference>
<gene>
    <name evidence="14" type="ORF">MOP44_18595</name>
</gene>
<evidence type="ECO:0000313" key="14">
    <source>
        <dbReference type="EMBL" id="UWZ82570.1"/>
    </source>
</evidence>
<evidence type="ECO:0000256" key="11">
    <source>
        <dbReference type="PIRSR" id="PIRSR001359-1"/>
    </source>
</evidence>
<proteinExistence type="inferred from homology"/>
<evidence type="ECO:0000256" key="8">
    <source>
        <dbReference type="ARBA" id="ARBA00023152"/>
    </source>
</evidence>
<comment type="function">
    <text evidence="2">Catalyzes the aldol condensation of dihydroxyacetone phosphate (DHAP or glycerone-phosphate) with glyceraldehyde 3-phosphate (G3P) to form fructose 1,6-bisphosphate (FBP) in gluconeogenesis and the reverse reaction in glycolysis.</text>
</comment>
<keyword evidence="7 13" id="KW-0862">Zinc</keyword>
<dbReference type="GO" id="GO:0004332">
    <property type="term" value="F:fructose-bisphosphate aldolase activity"/>
    <property type="evidence" value="ECO:0007669"/>
    <property type="project" value="UniProtKB-EC"/>
</dbReference>
<comment type="catalytic activity">
    <reaction evidence="1">
        <text>beta-D-fructose 1,6-bisphosphate = D-glyceraldehyde 3-phosphate + dihydroxyacetone phosphate</text>
        <dbReference type="Rhea" id="RHEA:14729"/>
        <dbReference type="ChEBI" id="CHEBI:32966"/>
        <dbReference type="ChEBI" id="CHEBI:57642"/>
        <dbReference type="ChEBI" id="CHEBI:59776"/>
        <dbReference type="EC" id="4.1.2.13"/>
    </reaction>
</comment>
<dbReference type="PANTHER" id="PTHR30304:SF0">
    <property type="entry name" value="D-TAGATOSE-1,6-BISPHOSPHATE ALDOLASE SUBUNIT GATY-RELATED"/>
    <property type="match status" value="1"/>
</dbReference>
<dbReference type="PROSITE" id="PS00806">
    <property type="entry name" value="ALDOLASE_CLASS_II_2"/>
    <property type="match status" value="1"/>
</dbReference>
<evidence type="ECO:0000256" key="2">
    <source>
        <dbReference type="ARBA" id="ARBA00002181"/>
    </source>
</evidence>
<feature type="binding site" evidence="12">
    <location>
        <position position="190"/>
    </location>
    <ligand>
        <name>dihydroxyacetone phosphate</name>
        <dbReference type="ChEBI" id="CHEBI:57642"/>
    </ligand>
</feature>
<dbReference type="Gene3D" id="3.20.20.70">
    <property type="entry name" value="Aldolase class I"/>
    <property type="match status" value="1"/>
</dbReference>
<keyword evidence="9" id="KW-0456">Lyase</keyword>